<evidence type="ECO:0000313" key="2">
    <source>
        <dbReference type="EMBL" id="KAF9956143.1"/>
    </source>
</evidence>
<organism evidence="2 3">
    <name type="scientific">Modicella reniformis</name>
    <dbReference type="NCBI Taxonomy" id="1440133"/>
    <lineage>
        <taxon>Eukaryota</taxon>
        <taxon>Fungi</taxon>
        <taxon>Fungi incertae sedis</taxon>
        <taxon>Mucoromycota</taxon>
        <taxon>Mortierellomycotina</taxon>
        <taxon>Mortierellomycetes</taxon>
        <taxon>Mortierellales</taxon>
        <taxon>Mortierellaceae</taxon>
        <taxon>Modicella</taxon>
    </lineage>
</organism>
<evidence type="ECO:0000313" key="3">
    <source>
        <dbReference type="Proteomes" id="UP000749646"/>
    </source>
</evidence>
<proteinExistence type="predicted"/>
<evidence type="ECO:0000256" key="1">
    <source>
        <dbReference type="SAM" id="MobiDB-lite"/>
    </source>
</evidence>
<dbReference type="AlphaFoldDB" id="A0A9P6LZR0"/>
<feature type="compositionally biased region" description="Polar residues" evidence="1">
    <location>
        <begin position="1"/>
        <end position="12"/>
    </location>
</feature>
<feature type="region of interest" description="Disordered" evidence="1">
    <location>
        <begin position="1"/>
        <end position="44"/>
    </location>
</feature>
<gene>
    <name evidence="2" type="ORF">BGZ65_002935</name>
</gene>
<sequence>MPTTPPRASTQGRRLPPDASASTRRNNAIKSAPQVHDPELEPDNKTVILEIDQETTDAKTWIKENVDQEV</sequence>
<reference evidence="2" key="1">
    <citation type="journal article" date="2020" name="Fungal Divers.">
        <title>Resolving the Mortierellaceae phylogeny through synthesis of multi-gene phylogenetics and phylogenomics.</title>
        <authorList>
            <person name="Vandepol N."/>
            <person name="Liber J."/>
            <person name="Desiro A."/>
            <person name="Na H."/>
            <person name="Kennedy M."/>
            <person name="Barry K."/>
            <person name="Grigoriev I.V."/>
            <person name="Miller A.N."/>
            <person name="O'Donnell K."/>
            <person name="Stajich J.E."/>
            <person name="Bonito G."/>
        </authorList>
    </citation>
    <scope>NUCLEOTIDE SEQUENCE</scope>
    <source>
        <strain evidence="2">MES-2147</strain>
    </source>
</reference>
<keyword evidence="3" id="KW-1185">Reference proteome</keyword>
<accession>A0A9P6LZR0</accession>
<dbReference type="Proteomes" id="UP000749646">
    <property type="component" value="Unassembled WGS sequence"/>
</dbReference>
<protein>
    <submittedName>
        <fullName evidence="2">Uncharacterized protein</fullName>
    </submittedName>
</protein>
<name>A0A9P6LZR0_9FUNG</name>
<comment type="caution">
    <text evidence="2">The sequence shown here is derived from an EMBL/GenBank/DDBJ whole genome shotgun (WGS) entry which is preliminary data.</text>
</comment>
<feature type="non-terminal residue" evidence="2">
    <location>
        <position position="70"/>
    </location>
</feature>
<dbReference type="OrthoDB" id="5596992at2759"/>
<dbReference type="EMBL" id="JAAAHW010006709">
    <property type="protein sequence ID" value="KAF9956143.1"/>
    <property type="molecule type" value="Genomic_DNA"/>
</dbReference>
<feature type="compositionally biased region" description="Polar residues" evidence="1">
    <location>
        <begin position="20"/>
        <end position="29"/>
    </location>
</feature>